<keyword evidence="2" id="KW-1185">Reference proteome</keyword>
<reference evidence="1 2" key="1">
    <citation type="submission" date="2023-10" db="EMBL/GenBank/DDBJ databases">
        <title>Eight complete genome sequences of bacteria isolated from laboratory stock of Giant Kelp gametophytes.</title>
        <authorList>
            <person name="Tolentino B."/>
            <person name="Nuzhdin S."/>
        </authorList>
    </citation>
    <scope>NUCLEOTIDE SEQUENCE [LARGE SCALE GENOMIC DNA]</scope>
    <source>
        <strain evidence="1 2">LC.270.F.C4</strain>
        <plasmid evidence="1 2">unnamed4</plasmid>
    </source>
</reference>
<keyword evidence="1" id="KW-0614">Plasmid</keyword>
<evidence type="ECO:0000313" key="1">
    <source>
        <dbReference type="EMBL" id="WOI35531.1"/>
    </source>
</evidence>
<dbReference type="Proteomes" id="UP001302666">
    <property type="component" value="Plasmid unnamed4"/>
</dbReference>
<organism evidence="1 2">
    <name type="scientific">Tritonibacter scottomollicae</name>
    <name type="common">Epibacterium scottomollicae</name>
    <dbReference type="NCBI Taxonomy" id="483013"/>
    <lineage>
        <taxon>Bacteria</taxon>
        <taxon>Pseudomonadati</taxon>
        <taxon>Pseudomonadota</taxon>
        <taxon>Alphaproteobacteria</taxon>
        <taxon>Rhodobacterales</taxon>
        <taxon>Paracoccaceae</taxon>
        <taxon>Tritonibacter</taxon>
    </lineage>
</organism>
<dbReference type="RefSeq" id="WP_102875615.1">
    <property type="nucleotide sequence ID" value="NZ_CP136707.1"/>
</dbReference>
<accession>A0ABZ0HM52</accession>
<gene>
    <name evidence="1" type="ORF">R1T40_21605</name>
</gene>
<proteinExistence type="predicted"/>
<geneLocation type="plasmid" evidence="1 2">
    <name>unnamed4</name>
</geneLocation>
<sequence>MNGGFGEICKNTARSAPNLPRFSASAKEAKAKGGIVPQFSNSWFQICCALHERLLFPLPGSIKSFAASEKSLLRAHAAKF</sequence>
<evidence type="ECO:0000313" key="2">
    <source>
        <dbReference type="Proteomes" id="UP001302666"/>
    </source>
</evidence>
<name>A0ABZ0HM52_TRISK</name>
<protein>
    <submittedName>
        <fullName evidence="1">Uncharacterized protein</fullName>
    </submittedName>
</protein>
<dbReference type="EMBL" id="CP136707">
    <property type="protein sequence ID" value="WOI35531.1"/>
    <property type="molecule type" value="Genomic_DNA"/>
</dbReference>